<sequence length="212" mass="25482">MDIYELPYQLNTKVDYDFYHKYLGSNHFKEKFESRIEYIKNKYENNKDKLIEEYFVEIFSWSVIPRNILNHINYILKENNIKLLLDPCCGNAFHTFLFDVFCGYSILANDNDPNEYSWNSCSNKEGIKFLQDLNDKEHDEGGLILSWIEGDELAYKLLESFFGNVVISIGNYENNTRYIDDLNYYYKLKCRIVLEMPWNLNEKIEIYIRKEL</sequence>
<organism evidence="1">
    <name type="scientific">Mimiviridae sp. ChoanoV1</name>
    <dbReference type="NCBI Taxonomy" id="2596887"/>
    <lineage>
        <taxon>Viruses</taxon>
        <taxon>Varidnaviria</taxon>
        <taxon>Bamfordvirae</taxon>
        <taxon>Nucleocytoviricota</taxon>
        <taxon>Megaviricetes</taxon>
        <taxon>Imitervirales</taxon>
        <taxon>Schizomimiviridae</taxon>
    </lineage>
</organism>
<evidence type="ECO:0000313" key="1">
    <source>
        <dbReference type="EMBL" id="QDY52341.1"/>
    </source>
</evidence>
<dbReference type="EMBL" id="MK250090">
    <property type="protein sequence ID" value="QDY52341.1"/>
    <property type="molecule type" value="Genomic_DNA"/>
</dbReference>
<reference evidence="1" key="1">
    <citation type="submission" date="2018-11" db="EMBL/GenBank/DDBJ databases">
        <title>A distinct lineage of giant viruses engineers rhodopsin photosystems in predatory marine eukaryotes.</title>
        <authorList>
            <person name="Needham D.M."/>
            <person name="Yoshizawa S."/>
            <person name="Hosaka T."/>
            <person name="Poirier C."/>
            <person name="Choi C.-J."/>
            <person name="Hehenberger E."/>
            <person name="Irwin N.A.T."/>
            <person name="Wilken S."/>
            <person name="Yung C.-M."/>
            <person name="Bachy C."/>
            <person name="Kurihara R."/>
            <person name="Nakajima Y."/>
            <person name="Kojima K."/>
            <person name="Kimura-Someya T."/>
            <person name="Leonard G."/>
            <person name="Malmstrom R.R."/>
            <person name="Mende D."/>
            <person name="Olson D.K."/>
            <person name="Sudo Y."/>
            <person name="Sudek S."/>
            <person name="Richards T.A."/>
            <person name="DeLong E.F."/>
            <person name="Keeling P.J."/>
            <person name="Santoro A.E."/>
            <person name="Shirouzu M."/>
            <person name="Iwasaki W."/>
            <person name="Worden A.Z."/>
        </authorList>
    </citation>
    <scope>NUCLEOTIDE SEQUENCE</scope>
</reference>
<gene>
    <name evidence="1" type="ORF">6_53</name>
</gene>
<name>A0A5B8IQ85_9VIRU</name>
<proteinExistence type="predicted"/>
<protein>
    <submittedName>
        <fullName evidence="1">Uncharacterized protein</fullName>
    </submittedName>
</protein>
<accession>A0A5B8IQ85</accession>